<evidence type="ECO:0000313" key="9">
    <source>
        <dbReference type="Proteomes" id="UP001063350"/>
    </source>
</evidence>
<keyword evidence="4" id="KW-0408">Iron</keyword>
<dbReference type="PROSITE" id="PS51918">
    <property type="entry name" value="RADICAL_SAM"/>
    <property type="match status" value="1"/>
</dbReference>
<dbReference type="PANTHER" id="PTHR43409:SF16">
    <property type="entry name" value="SLR0320 PROTEIN"/>
    <property type="match status" value="1"/>
</dbReference>
<evidence type="ECO:0000256" key="4">
    <source>
        <dbReference type="ARBA" id="ARBA00023004"/>
    </source>
</evidence>
<evidence type="ECO:0000256" key="5">
    <source>
        <dbReference type="ARBA" id="ARBA00023014"/>
    </source>
</evidence>
<proteinExistence type="predicted"/>
<dbReference type="InterPro" id="IPR051198">
    <property type="entry name" value="BchE-like"/>
</dbReference>
<dbReference type="Pfam" id="PF04055">
    <property type="entry name" value="Radical_SAM"/>
    <property type="match status" value="1"/>
</dbReference>
<dbReference type="GO" id="GO:0005829">
    <property type="term" value="C:cytosol"/>
    <property type="evidence" value="ECO:0007669"/>
    <property type="project" value="TreeGrafter"/>
</dbReference>
<keyword evidence="5" id="KW-0411">Iron-sulfur</keyword>
<dbReference type="GO" id="GO:0031419">
    <property type="term" value="F:cobalamin binding"/>
    <property type="evidence" value="ECO:0007669"/>
    <property type="project" value="InterPro"/>
</dbReference>
<reference evidence="8" key="1">
    <citation type="submission" date="2020-12" db="EMBL/GenBank/DDBJ databases">
        <title>Desulfobium dissulfuricans gen. nov., sp. nov., a novel mesophilic, sulfate-reducing bacterium isolated from a deep-sea hydrothermal vent.</title>
        <authorList>
            <person name="Hashimoto Y."/>
            <person name="Tame A."/>
            <person name="Sawayama S."/>
            <person name="Miyazaki J."/>
            <person name="Takai K."/>
            <person name="Nakagawa S."/>
        </authorList>
    </citation>
    <scope>NUCLEOTIDE SEQUENCE</scope>
    <source>
        <strain evidence="8">GF1</strain>
    </source>
</reference>
<dbReference type="GO" id="GO:0046872">
    <property type="term" value="F:metal ion binding"/>
    <property type="evidence" value="ECO:0007669"/>
    <property type="project" value="UniProtKB-KW"/>
</dbReference>
<evidence type="ECO:0000259" key="7">
    <source>
        <dbReference type="PROSITE" id="PS51918"/>
    </source>
</evidence>
<keyword evidence="9" id="KW-1185">Reference proteome</keyword>
<dbReference type="InterPro" id="IPR023404">
    <property type="entry name" value="rSAM_horseshoe"/>
</dbReference>
<evidence type="ECO:0000313" key="8">
    <source>
        <dbReference type="EMBL" id="BCO10247.1"/>
    </source>
</evidence>
<evidence type="ECO:0000256" key="2">
    <source>
        <dbReference type="ARBA" id="ARBA00022691"/>
    </source>
</evidence>
<dbReference type="SUPFAM" id="SSF102114">
    <property type="entry name" value="Radical SAM enzymes"/>
    <property type="match status" value="1"/>
</dbReference>
<sequence length="551" mass="63343">MYHLVAINCRYSHSCLALFYIRNELATFLPGCRVRISQFSLGDPYYQTLLTLAGSGADAIFFSVYVWNHGYVRRLIHDLARIRPELPVVIGGPQAPVLTGLPPTCTLVRGEIEGVGGQFFRDLQARRLKAEYRAGVSQRFASPYEANDFQGELRHRQIYYESSRGCPFFCSYCLSSISRGVRHKPLDQVKSELDSILEHEPPIIKFVDRTFNDDPGRALAIWAHLVSRPGSTRCHFEIAPDRFTGEMHTFLRTVPPNRFQFEIGIQSLHPPTLAAVNRRMDQEAALDNIRELVALNTIHIHVDLILGLPHEDQATFYQGFNRLFRVRPHHIQMGLLKVLPGTEMAARAPEFGLVFCQEPPYEILATRWLDHETLRELYFFCELVEAFHNNRYFPSLWNYLARTGEDAARFFTSLLALARKRDFFSRARTQKAMSRLLFELVSAREDGPLLRELLRYDWLRCGFRYLPSHLRSPSFTTLRRELRLRLPQNLEGIYSHRERDEFLKKCQFEYFSGPALAELGLQDDGSGGVVAFLPEESGGVFNHCRVLVLPG</sequence>
<dbReference type="RefSeq" id="WP_267926983.1">
    <property type="nucleotide sequence ID" value="NZ_AP024233.1"/>
</dbReference>
<evidence type="ECO:0000256" key="1">
    <source>
        <dbReference type="ARBA" id="ARBA00001966"/>
    </source>
</evidence>
<organism evidence="8 9">
    <name type="scientific">Desulfolithobacter dissulfuricans</name>
    <dbReference type="NCBI Taxonomy" id="2795293"/>
    <lineage>
        <taxon>Bacteria</taxon>
        <taxon>Pseudomonadati</taxon>
        <taxon>Thermodesulfobacteriota</taxon>
        <taxon>Desulfobulbia</taxon>
        <taxon>Desulfobulbales</taxon>
        <taxon>Desulfobulbaceae</taxon>
        <taxon>Desulfolithobacter</taxon>
    </lineage>
</organism>
<dbReference type="KEGG" id="ddu:GF1_26230"/>
<dbReference type="Gene3D" id="3.80.30.20">
    <property type="entry name" value="tm_1862 like domain"/>
    <property type="match status" value="1"/>
</dbReference>
<keyword evidence="3" id="KW-0479">Metal-binding</keyword>
<dbReference type="InterPro" id="IPR006638">
    <property type="entry name" value="Elp3/MiaA/NifB-like_rSAM"/>
</dbReference>
<dbReference type="PROSITE" id="PS51332">
    <property type="entry name" value="B12_BINDING"/>
    <property type="match status" value="1"/>
</dbReference>
<dbReference type="InterPro" id="IPR025288">
    <property type="entry name" value="DUF4080"/>
</dbReference>
<dbReference type="GO" id="GO:0051536">
    <property type="term" value="F:iron-sulfur cluster binding"/>
    <property type="evidence" value="ECO:0007669"/>
    <property type="project" value="UniProtKB-KW"/>
</dbReference>
<dbReference type="SMART" id="SM00729">
    <property type="entry name" value="Elp3"/>
    <property type="match status" value="1"/>
</dbReference>
<accession>A0A915U403</accession>
<feature type="domain" description="B12-binding" evidence="6">
    <location>
        <begin position="1"/>
        <end position="130"/>
    </location>
</feature>
<dbReference type="SFLD" id="SFLDS00029">
    <property type="entry name" value="Radical_SAM"/>
    <property type="match status" value="1"/>
</dbReference>
<evidence type="ECO:0000256" key="3">
    <source>
        <dbReference type="ARBA" id="ARBA00022723"/>
    </source>
</evidence>
<dbReference type="Pfam" id="PF13311">
    <property type="entry name" value="DUF4080"/>
    <property type="match status" value="1"/>
</dbReference>
<comment type="cofactor">
    <cofactor evidence="1">
        <name>[4Fe-4S] cluster</name>
        <dbReference type="ChEBI" id="CHEBI:49883"/>
    </cofactor>
</comment>
<gene>
    <name evidence="8" type="ORF">GF1_26230</name>
</gene>
<dbReference type="InterPro" id="IPR007197">
    <property type="entry name" value="rSAM"/>
</dbReference>
<dbReference type="GO" id="GO:0003824">
    <property type="term" value="F:catalytic activity"/>
    <property type="evidence" value="ECO:0007669"/>
    <property type="project" value="InterPro"/>
</dbReference>
<feature type="domain" description="Radical SAM core" evidence="7">
    <location>
        <begin position="152"/>
        <end position="382"/>
    </location>
</feature>
<dbReference type="AlphaFoldDB" id="A0A915U403"/>
<dbReference type="InterPro" id="IPR006158">
    <property type="entry name" value="Cobalamin-bd"/>
</dbReference>
<protein>
    <submittedName>
        <fullName evidence="8">B12-binding domain-containing radical SAM protein</fullName>
    </submittedName>
</protein>
<dbReference type="InterPro" id="IPR058240">
    <property type="entry name" value="rSAM_sf"/>
</dbReference>
<dbReference type="SFLD" id="SFLDG01082">
    <property type="entry name" value="B12-binding_domain_containing"/>
    <property type="match status" value="1"/>
</dbReference>
<dbReference type="CDD" id="cd01335">
    <property type="entry name" value="Radical_SAM"/>
    <property type="match status" value="1"/>
</dbReference>
<dbReference type="PANTHER" id="PTHR43409">
    <property type="entry name" value="ANAEROBIC MAGNESIUM-PROTOPORPHYRIN IX MONOMETHYL ESTER CYCLASE-RELATED"/>
    <property type="match status" value="1"/>
</dbReference>
<dbReference type="EMBL" id="AP024233">
    <property type="protein sequence ID" value="BCO10247.1"/>
    <property type="molecule type" value="Genomic_DNA"/>
</dbReference>
<evidence type="ECO:0000259" key="6">
    <source>
        <dbReference type="PROSITE" id="PS51332"/>
    </source>
</evidence>
<keyword evidence="2" id="KW-0949">S-adenosyl-L-methionine</keyword>
<name>A0A915U403_9BACT</name>
<dbReference type="Proteomes" id="UP001063350">
    <property type="component" value="Chromosome"/>
</dbReference>